<dbReference type="AlphaFoldDB" id="A0A0D5AKY7"/>
<dbReference type="SUPFAM" id="SSF50249">
    <property type="entry name" value="Nucleic acid-binding proteins"/>
    <property type="match status" value="1"/>
</dbReference>
<proteinExistence type="inferred from homology"/>
<dbReference type="InterPro" id="IPR019979">
    <property type="entry name" value="Ribosomal_uS17_CS"/>
</dbReference>
<dbReference type="GO" id="GO:0022627">
    <property type="term" value="C:cytosolic small ribosomal subunit"/>
    <property type="evidence" value="ECO:0007669"/>
    <property type="project" value="UniProtKB-UniRule"/>
</dbReference>
<evidence type="ECO:0000313" key="9">
    <source>
        <dbReference type="EMBL" id="CAJ0877501.1"/>
    </source>
</evidence>
<dbReference type="InterPro" id="IPR012340">
    <property type="entry name" value="NA-bd_OB-fold"/>
</dbReference>
<evidence type="ECO:0000313" key="10">
    <source>
        <dbReference type="EMBL" id="SUE42393.1"/>
    </source>
</evidence>
<name>A0A0D5AKY7_9RALS</name>
<evidence type="ECO:0000313" key="11">
    <source>
        <dbReference type="Proteomes" id="UP000255008"/>
    </source>
</evidence>
<reference evidence="10 11" key="1">
    <citation type="submission" date="2018-06" db="EMBL/GenBank/DDBJ databases">
        <authorList>
            <consortium name="Pathogen Informatics"/>
            <person name="Doyle S."/>
        </authorList>
    </citation>
    <scope>NUCLEOTIDE SEQUENCE [LARGE SCALE GENOMIC DNA]</scope>
    <source>
        <strain evidence="10 11">NCTC10894</strain>
    </source>
</reference>
<dbReference type="PANTHER" id="PTHR10744">
    <property type="entry name" value="40S RIBOSOMAL PROTEIN S11 FAMILY MEMBER"/>
    <property type="match status" value="1"/>
</dbReference>
<dbReference type="PROSITE" id="PS00056">
    <property type="entry name" value="RIBOSOMAL_S17"/>
    <property type="match status" value="1"/>
</dbReference>
<dbReference type="Proteomes" id="UP001190452">
    <property type="component" value="Unassembled WGS sequence"/>
</dbReference>
<comment type="similarity">
    <text evidence="1 6 7">Belongs to the universal ribosomal protein uS17 family.</text>
</comment>
<evidence type="ECO:0000256" key="5">
    <source>
        <dbReference type="ARBA" id="ARBA00023274"/>
    </source>
</evidence>
<keyword evidence="5 6" id="KW-0687">Ribonucleoprotein</keyword>
<dbReference type="EMBL" id="CATVXE010000012">
    <property type="protein sequence ID" value="CAJ0686451.1"/>
    <property type="molecule type" value="Genomic_DNA"/>
</dbReference>
<dbReference type="PANTHER" id="PTHR10744:SF1">
    <property type="entry name" value="SMALL RIBOSOMAL SUBUNIT PROTEIN US17M"/>
    <property type="match status" value="1"/>
</dbReference>
<dbReference type="EMBL" id="UGVE01000003">
    <property type="protein sequence ID" value="SUE42393.1"/>
    <property type="molecule type" value="Genomic_DNA"/>
</dbReference>
<dbReference type="GO" id="GO:0019843">
    <property type="term" value="F:rRNA binding"/>
    <property type="evidence" value="ECO:0007669"/>
    <property type="project" value="UniProtKB-UniRule"/>
</dbReference>
<dbReference type="HAMAP" id="MF_01345_B">
    <property type="entry name" value="Ribosomal_uS17_B"/>
    <property type="match status" value="1"/>
</dbReference>
<dbReference type="InterPro" id="IPR000266">
    <property type="entry name" value="Ribosomal_uS17"/>
</dbReference>
<organism evidence="8 12">
    <name type="scientific">Ralstonia mannitolilytica</name>
    <dbReference type="NCBI Taxonomy" id="105219"/>
    <lineage>
        <taxon>Bacteria</taxon>
        <taxon>Pseudomonadati</taxon>
        <taxon>Pseudomonadota</taxon>
        <taxon>Betaproteobacteria</taxon>
        <taxon>Burkholderiales</taxon>
        <taxon>Burkholderiaceae</taxon>
        <taxon>Ralstonia</taxon>
    </lineage>
</organism>
<sequence length="89" mass="10170">MTEAATSLKRTLVGRVVSNKMDKTVTVLVENRVKHPLYGKYVVRSKKYHAHDEANQYNEGDKVEITESRPISRTKSWVVSRLVEAARVI</sequence>
<evidence type="ECO:0000313" key="8">
    <source>
        <dbReference type="EMBL" id="CAJ0686451.1"/>
    </source>
</evidence>
<accession>A0A0D5AKY7</accession>
<keyword evidence="13" id="KW-1185">Reference proteome</keyword>
<evidence type="ECO:0000256" key="6">
    <source>
        <dbReference type="HAMAP-Rule" id="MF_01345"/>
    </source>
</evidence>
<dbReference type="Pfam" id="PF00366">
    <property type="entry name" value="Ribosomal_S17"/>
    <property type="match status" value="1"/>
</dbReference>
<dbReference type="NCBIfam" id="NF004123">
    <property type="entry name" value="PRK05610.1"/>
    <property type="match status" value="1"/>
</dbReference>
<dbReference type="InterPro" id="IPR019984">
    <property type="entry name" value="Ribosomal_uS17_bact/chlr"/>
</dbReference>
<dbReference type="GeneID" id="34789874"/>
<dbReference type="Proteomes" id="UP000255008">
    <property type="component" value="Unassembled WGS sequence"/>
</dbReference>
<evidence type="ECO:0000256" key="4">
    <source>
        <dbReference type="ARBA" id="ARBA00022980"/>
    </source>
</evidence>
<comment type="function">
    <text evidence="6">One of the primary rRNA binding proteins, it binds specifically to the 5'-end of 16S ribosomal RNA.</text>
</comment>
<evidence type="ECO:0000256" key="7">
    <source>
        <dbReference type="RuleBase" id="RU003872"/>
    </source>
</evidence>
<dbReference type="KEGG" id="rmn:TK49_00690"/>
<gene>
    <name evidence="6 8" type="primary">rpsQ</name>
    <name evidence="10" type="ORF">NCTC10894_04533</name>
    <name evidence="9" type="ORF">R77569_02899</name>
    <name evidence="8" type="ORF">R77591_02913</name>
</gene>
<evidence type="ECO:0000256" key="2">
    <source>
        <dbReference type="ARBA" id="ARBA00022730"/>
    </source>
</evidence>
<evidence type="ECO:0000313" key="13">
    <source>
        <dbReference type="Proteomes" id="UP001190452"/>
    </source>
</evidence>
<evidence type="ECO:0000313" key="12">
    <source>
        <dbReference type="Proteomes" id="UP001190002"/>
    </source>
</evidence>
<dbReference type="Gene3D" id="2.40.50.140">
    <property type="entry name" value="Nucleic acid-binding proteins"/>
    <property type="match status" value="1"/>
</dbReference>
<dbReference type="PRINTS" id="PR00973">
    <property type="entry name" value="RIBOSOMALS17"/>
</dbReference>
<dbReference type="GO" id="GO:0006412">
    <property type="term" value="P:translation"/>
    <property type="evidence" value="ECO:0007669"/>
    <property type="project" value="UniProtKB-UniRule"/>
</dbReference>
<comment type="caution">
    <text evidence="8">The sequence shown here is derived from an EMBL/GenBank/DDBJ whole genome shotgun (WGS) entry which is preliminary data.</text>
</comment>
<evidence type="ECO:0000256" key="1">
    <source>
        <dbReference type="ARBA" id="ARBA00010254"/>
    </source>
</evidence>
<comment type="subunit">
    <text evidence="6">Part of the 30S ribosomal subunit.</text>
</comment>
<dbReference type="RefSeq" id="WP_045785046.1">
    <property type="nucleotide sequence ID" value="NZ_BAAAEC010000019.1"/>
</dbReference>
<keyword evidence="4 6" id="KW-0689">Ribosomal protein</keyword>
<dbReference type="GO" id="GO:0003735">
    <property type="term" value="F:structural constituent of ribosome"/>
    <property type="evidence" value="ECO:0007669"/>
    <property type="project" value="UniProtKB-UniRule"/>
</dbReference>
<dbReference type="CDD" id="cd00364">
    <property type="entry name" value="Ribosomal_uS17"/>
    <property type="match status" value="1"/>
</dbReference>
<keyword evidence="3 6" id="KW-0694">RNA-binding</keyword>
<dbReference type="Proteomes" id="UP001190002">
    <property type="component" value="Unassembled WGS sequence"/>
</dbReference>
<dbReference type="EMBL" id="CAUDKV010000011">
    <property type="protein sequence ID" value="CAJ0877501.1"/>
    <property type="molecule type" value="Genomic_DNA"/>
</dbReference>
<protein>
    <recommendedName>
        <fullName evidence="6">Small ribosomal subunit protein uS17</fullName>
    </recommendedName>
</protein>
<keyword evidence="2 6" id="KW-0699">rRNA-binding</keyword>
<dbReference type="OrthoDB" id="9811714at2"/>
<dbReference type="NCBIfam" id="TIGR03635">
    <property type="entry name" value="uS17_bact"/>
    <property type="match status" value="1"/>
</dbReference>
<evidence type="ECO:0000256" key="3">
    <source>
        <dbReference type="ARBA" id="ARBA00022884"/>
    </source>
</evidence>
<reference evidence="8 13" key="2">
    <citation type="submission" date="2023-07" db="EMBL/GenBank/DDBJ databases">
        <authorList>
            <person name="Peeters C."/>
        </authorList>
    </citation>
    <scope>NUCLEOTIDE SEQUENCE</scope>
    <source>
        <strain evidence="9 13">R-77569</strain>
        <strain evidence="8">R-77591</strain>
    </source>
</reference>